<evidence type="ECO:0000313" key="8">
    <source>
        <dbReference type="Proteomes" id="UP000515163"/>
    </source>
</evidence>
<dbReference type="OrthoDB" id="431378at2759"/>
<dbReference type="Proteomes" id="UP000515163">
    <property type="component" value="Unplaced"/>
</dbReference>
<dbReference type="InterPro" id="IPR039959">
    <property type="entry name" value="Fimbrin/Plastin"/>
</dbReference>
<dbReference type="RefSeq" id="XP_031572293.1">
    <property type="nucleotide sequence ID" value="XM_031716433.1"/>
</dbReference>
<dbReference type="SMART" id="SM00054">
    <property type="entry name" value="EFh"/>
    <property type="match status" value="1"/>
</dbReference>
<dbReference type="FunFam" id="1.10.418.10:FF:000016">
    <property type="entry name" value="Probable fimbrin"/>
    <property type="match status" value="1"/>
</dbReference>
<dbReference type="PANTHER" id="PTHR19961:SF18">
    <property type="entry name" value="FI19014P1"/>
    <property type="match status" value="1"/>
</dbReference>
<protein>
    <recommendedName>
        <fullName evidence="5">Fimbrin</fullName>
    </recommendedName>
</protein>
<evidence type="ECO:0000256" key="5">
    <source>
        <dbReference type="ARBA" id="ARBA00073963"/>
    </source>
</evidence>
<feature type="domain" description="Calponin-homology (CH)" evidence="6">
    <location>
        <begin position="553"/>
        <end position="661"/>
    </location>
</feature>
<dbReference type="GO" id="GO:0051017">
    <property type="term" value="P:actin filament bundle assembly"/>
    <property type="evidence" value="ECO:0007669"/>
    <property type="project" value="InterPro"/>
</dbReference>
<evidence type="ECO:0000256" key="2">
    <source>
        <dbReference type="ARBA" id="ARBA00022737"/>
    </source>
</evidence>
<evidence type="ECO:0000259" key="7">
    <source>
        <dbReference type="PROSITE" id="PS50222"/>
    </source>
</evidence>
<dbReference type="GO" id="GO:0005884">
    <property type="term" value="C:actin filament"/>
    <property type="evidence" value="ECO:0007669"/>
    <property type="project" value="TreeGrafter"/>
</dbReference>
<dbReference type="InParanoid" id="A0A6P8J2J9"/>
<keyword evidence="8" id="KW-1185">Reference proteome</keyword>
<dbReference type="GO" id="GO:0071944">
    <property type="term" value="C:cell periphery"/>
    <property type="evidence" value="ECO:0007669"/>
    <property type="project" value="UniProtKB-ARBA"/>
</dbReference>
<feature type="domain" description="EF-hand" evidence="7">
    <location>
        <begin position="48"/>
        <end position="83"/>
    </location>
</feature>
<evidence type="ECO:0000256" key="1">
    <source>
        <dbReference type="ARBA" id="ARBA00022723"/>
    </source>
</evidence>
<dbReference type="GeneID" id="116306387"/>
<sequence length="676" mass="75991">MTYSALPTVRCRTKEKRSRVINPDFFTLVPIVGKMCEIEGRAGKISDELRAEYREAFDSIDVNRNGVIDKDEIGQLLEAIQVKIPGYKLRSLKDEYGDTVDFEEFIEIVLTHSDTHTGSQFLDMLTKKNVEHIGGISEGSAEGTTHSFSEAETAAFADWINSQLAEDAELKDGGYIPIDSSNNYKELFQKVRDGVLLCKMINATVANTIDERAVNKKNLKVFTIHENQTLVINSAASIGCHITNIGPEDLANGKVHLVLGLLWQVIRIGLFSKITLPNVPGLQRLLLEGEDISDLHKLSPEELLLRWVNYQLEAAGCERRITNFSEDISDSVVYSYLLSQIAPPGSGVDKPNTYNSIRDPLKKAGKVLDNANRLGCRKFVRDRDIVEGNQKLNMAFVANLFNTYPCLPPMDVEESKTQVEDENLYREETREEQTYRNWMNSLGVDPFVTWLYTDLYDGQVLFQLYDSIKTGMVDWDRVCTREDCKKLGGNMKKIQNCNYCLELGKSLNFTLVGIGGQDINAGNEVLTLGLVWQMMRAYTYSILTKLAPEGSPRLKDNDIIEWVQEQLAKGKKSSTIKSFKDPSICTSLAVIDLIDCISSKVVNYNLVTPGETDEEKLLNARYALSLARKIGAQIYALPEDLVEVKPKMVLTVFACLMACAYKNTKQKESKKKQVKK</sequence>
<dbReference type="SMART" id="SM00033">
    <property type="entry name" value="CH"/>
    <property type="match status" value="4"/>
</dbReference>
<proteinExistence type="predicted"/>
<dbReference type="SUPFAM" id="SSF47576">
    <property type="entry name" value="Calponin-homology domain, CH-domain"/>
    <property type="match status" value="1"/>
</dbReference>
<evidence type="ECO:0000313" key="9">
    <source>
        <dbReference type="RefSeq" id="XP_031572293.1"/>
    </source>
</evidence>
<dbReference type="Gene3D" id="1.10.418.10">
    <property type="entry name" value="Calponin-like domain"/>
    <property type="match status" value="4"/>
</dbReference>
<dbReference type="CDD" id="cd21292">
    <property type="entry name" value="CH_PLS_rpt1"/>
    <property type="match status" value="1"/>
</dbReference>
<dbReference type="GO" id="GO:0005737">
    <property type="term" value="C:cytoplasm"/>
    <property type="evidence" value="ECO:0007669"/>
    <property type="project" value="TreeGrafter"/>
</dbReference>
<dbReference type="FunFam" id="1.10.418.10:FF:000042">
    <property type="entry name" value="Fimbrin, putative"/>
    <property type="match status" value="1"/>
</dbReference>
<reference evidence="9" key="1">
    <citation type="submission" date="2025-08" db="UniProtKB">
        <authorList>
            <consortium name="RefSeq"/>
        </authorList>
    </citation>
    <scope>IDENTIFICATION</scope>
    <source>
        <tissue evidence="9">Tentacle</tissue>
    </source>
</reference>
<feature type="domain" description="Calponin-homology (CH)" evidence="6">
    <location>
        <begin position="150"/>
        <end position="270"/>
    </location>
</feature>
<accession>A0A6P8J2J9</accession>
<dbReference type="InterPro" id="IPR036872">
    <property type="entry name" value="CH_dom_sf"/>
</dbReference>
<dbReference type="InterPro" id="IPR018247">
    <property type="entry name" value="EF_Hand_1_Ca_BS"/>
</dbReference>
<dbReference type="Gene3D" id="1.10.238.10">
    <property type="entry name" value="EF-hand"/>
    <property type="match status" value="1"/>
</dbReference>
<evidence type="ECO:0000256" key="4">
    <source>
        <dbReference type="ARBA" id="ARBA00023203"/>
    </source>
</evidence>
<dbReference type="PROSITE" id="PS00020">
    <property type="entry name" value="ACTININ_2"/>
    <property type="match status" value="1"/>
</dbReference>
<evidence type="ECO:0000259" key="6">
    <source>
        <dbReference type="PROSITE" id="PS50021"/>
    </source>
</evidence>
<dbReference type="CDD" id="cd21295">
    <property type="entry name" value="CH_PLS_rpt2"/>
    <property type="match status" value="1"/>
</dbReference>
<dbReference type="GO" id="GO:0051015">
    <property type="term" value="F:actin filament binding"/>
    <property type="evidence" value="ECO:0007669"/>
    <property type="project" value="InterPro"/>
</dbReference>
<dbReference type="GO" id="GO:0005509">
    <property type="term" value="F:calcium ion binding"/>
    <property type="evidence" value="ECO:0007669"/>
    <property type="project" value="InterPro"/>
</dbReference>
<dbReference type="InterPro" id="IPR002048">
    <property type="entry name" value="EF_hand_dom"/>
</dbReference>
<dbReference type="InterPro" id="IPR001589">
    <property type="entry name" value="Actinin_actin-bd_CS"/>
</dbReference>
<keyword evidence="2" id="KW-0677">Repeat</keyword>
<dbReference type="GO" id="GO:0051639">
    <property type="term" value="P:actin filament network formation"/>
    <property type="evidence" value="ECO:0007669"/>
    <property type="project" value="TreeGrafter"/>
</dbReference>
<dbReference type="Pfam" id="PF13405">
    <property type="entry name" value="EF-hand_6"/>
    <property type="match status" value="1"/>
</dbReference>
<dbReference type="Pfam" id="PF00307">
    <property type="entry name" value="CH"/>
    <property type="match status" value="4"/>
</dbReference>
<name>A0A6P8J2J9_ACTTE</name>
<organism evidence="8 9">
    <name type="scientific">Actinia tenebrosa</name>
    <name type="common">Australian red waratah sea anemone</name>
    <dbReference type="NCBI Taxonomy" id="6105"/>
    <lineage>
        <taxon>Eukaryota</taxon>
        <taxon>Metazoa</taxon>
        <taxon>Cnidaria</taxon>
        <taxon>Anthozoa</taxon>
        <taxon>Hexacorallia</taxon>
        <taxon>Actiniaria</taxon>
        <taxon>Actiniidae</taxon>
        <taxon>Actinia</taxon>
    </lineage>
</organism>
<dbReference type="InterPro" id="IPR011992">
    <property type="entry name" value="EF-hand-dom_pair"/>
</dbReference>
<keyword evidence="4" id="KW-0009">Actin-binding</keyword>
<gene>
    <name evidence="9" type="primary">LOC116306387</name>
</gene>
<dbReference type="PROSITE" id="PS00018">
    <property type="entry name" value="EF_HAND_1"/>
    <property type="match status" value="1"/>
</dbReference>
<dbReference type="SUPFAM" id="SSF47473">
    <property type="entry name" value="EF-hand"/>
    <property type="match status" value="1"/>
</dbReference>
<dbReference type="PROSITE" id="PS50021">
    <property type="entry name" value="CH"/>
    <property type="match status" value="4"/>
</dbReference>
<evidence type="ECO:0000256" key="3">
    <source>
        <dbReference type="ARBA" id="ARBA00022837"/>
    </source>
</evidence>
<feature type="domain" description="Calponin-homology (CH)" evidence="6">
    <location>
        <begin position="298"/>
        <end position="405"/>
    </location>
</feature>
<dbReference type="FunFam" id="1.10.418.10:FF:000010">
    <property type="entry name" value="Plastin-3 isoform 1"/>
    <property type="match status" value="1"/>
</dbReference>
<dbReference type="FunFam" id="1.10.418.10:FF:000027">
    <property type="entry name" value="Probable fimbrin"/>
    <property type="match status" value="1"/>
</dbReference>
<feature type="domain" description="Calponin-homology (CH)" evidence="6">
    <location>
        <begin position="429"/>
        <end position="539"/>
    </location>
</feature>
<dbReference type="GO" id="GO:0032432">
    <property type="term" value="C:actin filament bundle"/>
    <property type="evidence" value="ECO:0007669"/>
    <property type="project" value="TreeGrafter"/>
</dbReference>
<keyword evidence="1" id="KW-0479">Metal-binding</keyword>
<dbReference type="CDD" id="cd21301">
    <property type="entry name" value="CH_PLS_rpt4"/>
    <property type="match status" value="1"/>
</dbReference>
<dbReference type="PANTHER" id="PTHR19961">
    <property type="entry name" value="FIMBRIN/PLASTIN"/>
    <property type="match status" value="1"/>
</dbReference>
<dbReference type="PROSITE" id="PS50222">
    <property type="entry name" value="EF_HAND_2"/>
    <property type="match status" value="1"/>
</dbReference>
<dbReference type="CDD" id="cd21298">
    <property type="entry name" value="CH_PLS_rpt3"/>
    <property type="match status" value="1"/>
</dbReference>
<dbReference type="AlphaFoldDB" id="A0A6P8J2J9"/>
<dbReference type="CDD" id="cd00051">
    <property type="entry name" value="EFh"/>
    <property type="match status" value="1"/>
</dbReference>
<keyword evidence="3" id="KW-0106">Calcium</keyword>
<dbReference type="InterPro" id="IPR001715">
    <property type="entry name" value="CH_dom"/>
</dbReference>
<dbReference type="FunCoup" id="A0A6P8J2J9">
    <property type="interactions" value="1528"/>
</dbReference>
<dbReference type="KEGG" id="aten:116306387"/>